<evidence type="ECO:0000256" key="7">
    <source>
        <dbReference type="ARBA" id="ARBA00023237"/>
    </source>
</evidence>
<evidence type="ECO:0000256" key="5">
    <source>
        <dbReference type="ARBA" id="ARBA00022729"/>
    </source>
</evidence>
<evidence type="ECO:0000256" key="1">
    <source>
        <dbReference type="ARBA" id="ARBA00004571"/>
    </source>
</evidence>
<sequence>MRFNRSTLAKGLILAMAVPFGAQATNGYMSHGFGTKSKGMAGAGSALPQDAMISASNVAGVVWLNEARLDIGASLFVPHRSYTQHASESGIPGNPPIPIGSDANFTGTVDSDKDFFLIPHFAYSRPLDDVSAIGASLYGNGGMNTTYRSEDTTMRLGTYGGAMAQPSDSNTGVDLSQLALNLNYSRKLNDDFSVGAGLILAYQSFKAKGLSTLGSLAADGNPDNLSNRGREGVFGWGLQVGALWKLNERLSLGAAYQTQVDFQRFDKYSDLFAEDGDLDAPAFANIGLAFQARPDLTLVFDIQHIWYGDVDALSNNTTNNVMLCMQGYTDHCLGGSQGVGFGWRDMTVYKFGVQWAMRPDLTLRAGYSYGKQPVPSDSVLFNVIAPAVIEHHFTAGLTKELNKRTEINLAAMYAPKNDLDCGCSLPLSGGPESINIAMDQWELELSVGLRF</sequence>
<accession>A0A6N8EEP9</accession>
<dbReference type="PANTHER" id="PTHR35093:SF8">
    <property type="entry name" value="OUTER MEMBRANE PROTEIN NMB0088-RELATED"/>
    <property type="match status" value="1"/>
</dbReference>
<dbReference type="EMBL" id="WNKT01000017">
    <property type="protein sequence ID" value="MTW21369.1"/>
    <property type="molecule type" value="Genomic_DNA"/>
</dbReference>
<evidence type="ECO:0000256" key="8">
    <source>
        <dbReference type="SAM" id="SignalP"/>
    </source>
</evidence>
<keyword evidence="3" id="KW-1134">Transmembrane beta strand</keyword>
<dbReference type="Proteomes" id="UP000434044">
    <property type="component" value="Unassembled WGS sequence"/>
</dbReference>
<evidence type="ECO:0000256" key="3">
    <source>
        <dbReference type="ARBA" id="ARBA00022452"/>
    </source>
</evidence>
<feature type="chain" id="PRO_5026820480" evidence="8">
    <location>
        <begin position="25"/>
        <end position="451"/>
    </location>
</feature>
<feature type="signal peptide" evidence="8">
    <location>
        <begin position="1"/>
        <end position="24"/>
    </location>
</feature>
<comment type="subcellular location">
    <subcellularLocation>
        <location evidence="1">Cell outer membrane</location>
        <topology evidence="1">Multi-pass membrane protein</topology>
    </subcellularLocation>
</comment>
<keyword evidence="7" id="KW-0998">Cell outer membrane</keyword>
<dbReference type="RefSeq" id="WP_155449954.1">
    <property type="nucleotide sequence ID" value="NZ_WNKT01000017.1"/>
</dbReference>
<dbReference type="GO" id="GO:0015483">
    <property type="term" value="F:long-chain fatty acid transporting porin activity"/>
    <property type="evidence" value="ECO:0007669"/>
    <property type="project" value="TreeGrafter"/>
</dbReference>
<dbReference type="AlphaFoldDB" id="A0A6N8EEP9"/>
<dbReference type="OrthoDB" id="19849at2"/>
<proteinExistence type="inferred from homology"/>
<protein>
    <submittedName>
        <fullName evidence="9">Aromatic hydrocarbon degradation protein</fullName>
    </submittedName>
</protein>
<dbReference type="InterPro" id="IPR005017">
    <property type="entry name" value="OMPP1/FadL/TodX"/>
</dbReference>
<dbReference type="SUPFAM" id="SSF56935">
    <property type="entry name" value="Porins"/>
    <property type="match status" value="1"/>
</dbReference>
<evidence type="ECO:0000256" key="2">
    <source>
        <dbReference type="ARBA" id="ARBA00008163"/>
    </source>
</evidence>
<dbReference type="Pfam" id="PF03349">
    <property type="entry name" value="Toluene_X"/>
    <property type="match status" value="1"/>
</dbReference>
<evidence type="ECO:0000313" key="10">
    <source>
        <dbReference type="Proteomes" id="UP000434044"/>
    </source>
</evidence>
<evidence type="ECO:0000256" key="6">
    <source>
        <dbReference type="ARBA" id="ARBA00023136"/>
    </source>
</evidence>
<comment type="similarity">
    <text evidence="2">Belongs to the OmpP1/FadL family.</text>
</comment>
<evidence type="ECO:0000256" key="4">
    <source>
        <dbReference type="ARBA" id="ARBA00022692"/>
    </source>
</evidence>
<keyword evidence="10" id="KW-1185">Reference proteome</keyword>
<reference evidence="9 10" key="1">
    <citation type="submission" date="2019-11" db="EMBL/GenBank/DDBJ databases">
        <title>Whole-genome sequence of the anaerobic purple sulfur bacterium Allochromatium palmeri DSM 15591.</title>
        <authorList>
            <person name="Kyndt J.A."/>
            <person name="Meyer T.E."/>
        </authorList>
    </citation>
    <scope>NUCLEOTIDE SEQUENCE [LARGE SCALE GENOMIC DNA]</scope>
    <source>
        <strain evidence="9 10">DSM 15591</strain>
    </source>
</reference>
<comment type="caution">
    <text evidence="9">The sequence shown here is derived from an EMBL/GenBank/DDBJ whole genome shotgun (WGS) entry which is preliminary data.</text>
</comment>
<keyword evidence="5 8" id="KW-0732">Signal</keyword>
<gene>
    <name evidence="9" type="ORF">GJ668_09700</name>
</gene>
<keyword evidence="4" id="KW-0812">Transmembrane</keyword>
<name>A0A6N8EEP9_9GAMM</name>
<dbReference type="GO" id="GO:0009279">
    <property type="term" value="C:cell outer membrane"/>
    <property type="evidence" value="ECO:0007669"/>
    <property type="project" value="UniProtKB-SubCell"/>
</dbReference>
<keyword evidence="6" id="KW-0472">Membrane</keyword>
<organism evidence="9 10">
    <name type="scientific">Allochromatium palmeri</name>
    <dbReference type="NCBI Taxonomy" id="231048"/>
    <lineage>
        <taxon>Bacteria</taxon>
        <taxon>Pseudomonadati</taxon>
        <taxon>Pseudomonadota</taxon>
        <taxon>Gammaproteobacteria</taxon>
        <taxon>Chromatiales</taxon>
        <taxon>Chromatiaceae</taxon>
        <taxon>Allochromatium</taxon>
    </lineage>
</organism>
<evidence type="ECO:0000313" key="9">
    <source>
        <dbReference type="EMBL" id="MTW21369.1"/>
    </source>
</evidence>
<dbReference type="Gene3D" id="2.40.160.60">
    <property type="entry name" value="Outer membrane protein transport protein (OMPP1/FadL/TodX)"/>
    <property type="match status" value="1"/>
</dbReference>
<dbReference type="PANTHER" id="PTHR35093">
    <property type="entry name" value="OUTER MEMBRANE PROTEIN NMB0088-RELATED"/>
    <property type="match status" value="1"/>
</dbReference>